<dbReference type="PANTHER" id="PTHR30097:SF4">
    <property type="entry name" value="SLR6042 PROTEIN"/>
    <property type="match status" value="1"/>
</dbReference>
<feature type="domain" description="CzcB-like C-terminal circularly permuted SH3-like" evidence="5">
    <location>
        <begin position="342"/>
        <end position="401"/>
    </location>
</feature>
<dbReference type="AlphaFoldDB" id="A0A939IRM4"/>
<name>A0A939IRM4_9ALTE</name>
<feature type="chain" id="PRO_5038140551" evidence="3">
    <location>
        <begin position="27"/>
        <end position="413"/>
    </location>
</feature>
<evidence type="ECO:0000256" key="3">
    <source>
        <dbReference type="SAM" id="SignalP"/>
    </source>
</evidence>
<evidence type="ECO:0000259" key="4">
    <source>
        <dbReference type="Pfam" id="PF25971"/>
    </source>
</evidence>
<reference evidence="6" key="1">
    <citation type="submission" date="2021-03" db="EMBL/GenBank/DDBJ databases">
        <title>novel species isolated from a fishpond in China.</title>
        <authorList>
            <person name="Lu H."/>
            <person name="Cai Z."/>
        </authorList>
    </citation>
    <scope>NUCLEOTIDE SEQUENCE</scope>
    <source>
        <strain evidence="6">JCM 30855</strain>
    </source>
</reference>
<organism evidence="6 7">
    <name type="scientific">Bowmanella dokdonensis</name>
    <dbReference type="NCBI Taxonomy" id="751969"/>
    <lineage>
        <taxon>Bacteria</taxon>
        <taxon>Pseudomonadati</taxon>
        <taxon>Pseudomonadota</taxon>
        <taxon>Gammaproteobacteria</taxon>
        <taxon>Alteromonadales</taxon>
        <taxon>Alteromonadaceae</taxon>
        <taxon>Bowmanella</taxon>
    </lineage>
</organism>
<evidence type="ECO:0000259" key="5">
    <source>
        <dbReference type="Pfam" id="PF25975"/>
    </source>
</evidence>
<evidence type="ECO:0000256" key="2">
    <source>
        <dbReference type="SAM" id="MobiDB-lite"/>
    </source>
</evidence>
<comment type="caution">
    <text evidence="6">The sequence shown here is derived from an EMBL/GenBank/DDBJ whole genome shotgun (WGS) entry which is preliminary data.</text>
</comment>
<dbReference type="InterPro" id="IPR011053">
    <property type="entry name" value="Single_hybrid_motif"/>
</dbReference>
<dbReference type="Pfam" id="PF25975">
    <property type="entry name" value="CzcB_C"/>
    <property type="match status" value="1"/>
</dbReference>
<keyword evidence="1" id="KW-0813">Transport</keyword>
<dbReference type="InterPro" id="IPR058646">
    <property type="entry name" value="CzcB_N"/>
</dbReference>
<gene>
    <name evidence="6" type="ORF">J0A66_13495</name>
</gene>
<dbReference type="Gene3D" id="2.40.30.170">
    <property type="match status" value="1"/>
</dbReference>
<dbReference type="PANTHER" id="PTHR30097">
    <property type="entry name" value="CATION EFFLUX SYSTEM PROTEIN CUSB"/>
    <property type="match status" value="1"/>
</dbReference>
<protein>
    <submittedName>
        <fullName evidence="6">Efflux RND transporter periplasmic adaptor subunit</fullName>
    </submittedName>
</protein>
<keyword evidence="7" id="KW-1185">Reference proteome</keyword>
<dbReference type="Gene3D" id="2.40.420.20">
    <property type="match status" value="1"/>
</dbReference>
<dbReference type="InterPro" id="IPR051909">
    <property type="entry name" value="MFP_Cation_Efflux"/>
</dbReference>
<sequence length="413" mass="45710">MTNLIRNAFTSLWLALMLLPALPALASGDHGHGDEHEEQTPVGPHGGKLLSQGELTLEITFYEIGVAPQMRVYAYQDEAPLPPDSVGLAVVLNRLGGEPQTLDFHAEQDYQVSNQSVGEPHSFDVTVTANWQDQRYQWDYEQYEGRTRLSDRAIRATQLQTESAGPGQLEFKQTLFGVIAPTTDRRFVLMSPYQGVVEQVMVSVGDQVRKGQPLVRVRNSQTLQRFTIDSPASGQVTEQWVNAGELAGTQGLLEITDLSRVWVELSAFPENIEQMAVGQVARVYDLHHHLEAEAEVFYLAPMMTGGHIARARLAIDNPQGHWRPGMHVKADIITGNKAVALRVSRQAIQQLFDKPVVFARYGNVFEARPLELGQADGDWVEVLNGLQPGTEYVTTNSYVLKADVLKAGASHAH</sequence>
<proteinExistence type="predicted"/>
<dbReference type="InterPro" id="IPR058649">
    <property type="entry name" value="CzcB_C"/>
</dbReference>
<feature type="compositionally biased region" description="Basic and acidic residues" evidence="2">
    <location>
        <begin position="29"/>
        <end position="39"/>
    </location>
</feature>
<dbReference type="SUPFAM" id="SSF51230">
    <property type="entry name" value="Single hybrid motif"/>
    <property type="match status" value="1"/>
</dbReference>
<dbReference type="Proteomes" id="UP000664654">
    <property type="component" value="Unassembled WGS sequence"/>
</dbReference>
<dbReference type="EMBL" id="JAFKCV010000007">
    <property type="protein sequence ID" value="MBN7826244.1"/>
    <property type="molecule type" value="Genomic_DNA"/>
</dbReference>
<dbReference type="Gene3D" id="2.40.50.100">
    <property type="match status" value="1"/>
</dbReference>
<evidence type="ECO:0000313" key="6">
    <source>
        <dbReference type="EMBL" id="MBN7826244.1"/>
    </source>
</evidence>
<accession>A0A939IRM4</accession>
<dbReference type="Pfam" id="PF25971">
    <property type="entry name" value="CzcB_N"/>
    <property type="match status" value="1"/>
</dbReference>
<feature type="domain" description="CzcB N-terminal" evidence="4">
    <location>
        <begin position="47"/>
        <end position="138"/>
    </location>
</feature>
<dbReference type="RefSeq" id="WP_206574358.1">
    <property type="nucleotide sequence ID" value="NZ_JAFKCV010000007.1"/>
</dbReference>
<feature type="signal peptide" evidence="3">
    <location>
        <begin position="1"/>
        <end position="26"/>
    </location>
</feature>
<feature type="region of interest" description="Disordered" evidence="2">
    <location>
        <begin position="29"/>
        <end position="49"/>
    </location>
</feature>
<evidence type="ECO:0000313" key="7">
    <source>
        <dbReference type="Proteomes" id="UP000664654"/>
    </source>
</evidence>
<keyword evidence="3" id="KW-0732">Signal</keyword>
<evidence type="ECO:0000256" key="1">
    <source>
        <dbReference type="ARBA" id="ARBA00022448"/>
    </source>
</evidence>